<evidence type="ECO:0000313" key="4">
    <source>
        <dbReference type="Proteomes" id="UP000214739"/>
    </source>
</evidence>
<comment type="caution">
    <text evidence="2">The sequence shown here is derived from an EMBL/GenBank/DDBJ whole genome shotgun (WGS) entry which is preliminary data.</text>
</comment>
<reference evidence="3" key="3">
    <citation type="submission" date="2019-02" db="EMBL/GenBank/DDBJ databases">
        <authorList>
            <person name="Buron G."/>
            <person name="Chaylann A."/>
            <person name="Dolejs I."/>
            <person name="Forster J."/>
            <person name="Miks M.H."/>
        </authorList>
    </citation>
    <scope>NUCLEOTIDE SEQUENCE</scope>
    <source>
        <strain evidence="3">DSM 10551</strain>
    </source>
</reference>
<accession>A0A224VGV6</accession>
<evidence type="ECO:0000256" key="1">
    <source>
        <dbReference type="SAM" id="MobiDB-lite"/>
    </source>
</evidence>
<dbReference type="AlphaFoldDB" id="A0A224VGV6"/>
<proteinExistence type="predicted"/>
<evidence type="ECO:0000313" key="2">
    <source>
        <dbReference type="EMBL" id="GAW71782.1"/>
    </source>
</evidence>
<organism evidence="2 4">
    <name type="scientific">Lentilactobacillus parakefiri</name>
    <dbReference type="NCBI Taxonomy" id="152332"/>
    <lineage>
        <taxon>Bacteria</taxon>
        <taxon>Bacillati</taxon>
        <taxon>Bacillota</taxon>
        <taxon>Bacilli</taxon>
        <taxon>Lactobacillales</taxon>
        <taxon>Lactobacillaceae</taxon>
        <taxon>Lentilactobacillus</taxon>
    </lineage>
</organism>
<dbReference type="EMBL" id="BDGB01000044">
    <property type="protein sequence ID" value="GAW71782.1"/>
    <property type="molecule type" value="Genomic_DNA"/>
</dbReference>
<feature type="region of interest" description="Disordered" evidence="1">
    <location>
        <begin position="64"/>
        <end position="85"/>
    </location>
</feature>
<name>A0A224VGV6_9LACO</name>
<protein>
    <submittedName>
        <fullName evidence="2">Uncharacterized protein</fullName>
    </submittedName>
</protein>
<dbReference type="Proteomes" id="UP000294668">
    <property type="component" value="Unassembled WGS sequence"/>
</dbReference>
<evidence type="ECO:0000313" key="3">
    <source>
        <dbReference type="EMBL" id="TDG92788.1"/>
    </source>
</evidence>
<dbReference type="Proteomes" id="UP000214739">
    <property type="component" value="Unassembled WGS sequence"/>
</dbReference>
<dbReference type="EMBL" id="PUFL01000039">
    <property type="protein sequence ID" value="TDG92788.1"/>
    <property type="molecule type" value="Genomic_DNA"/>
</dbReference>
<gene>
    <name evidence="3" type="ORF">C5L28_001653</name>
    <name evidence="2" type="ORF">LPKJCM_00885</name>
</gene>
<reference evidence="2 4" key="1">
    <citation type="journal article" date="2017" name="Biosci Microbiota Food Health">
        <title>Genomic characterization reconfirms the taxonomic status of Lactobacillus parakefiri.</title>
        <authorList>
            <person name="Tanizawa Y."/>
            <person name="Kobayashi H."/>
            <person name="Kaminuma E."/>
            <person name="Sakamoto M."/>
            <person name="Ohkuma M."/>
            <person name="Nakamura Y."/>
            <person name="Arita M."/>
            <person name="Tohno M."/>
        </authorList>
    </citation>
    <scope>NUCLEOTIDE SEQUENCE [LARGE SCALE GENOMIC DNA]</scope>
    <source>
        <strain evidence="2 4">JCM 8573</strain>
    </source>
</reference>
<keyword evidence="5" id="KW-1185">Reference proteome</keyword>
<sequence length="85" mass="9036">MVSAAPDGWLGLVGFGRVSAGCACVLLLSSGNVLRRPAESLPSLLGDDPDPYRVRQKVQTMNKTRSSFKFPPYTPGSTRVSSHSG</sequence>
<evidence type="ECO:0000313" key="5">
    <source>
        <dbReference type="Proteomes" id="UP000294668"/>
    </source>
</evidence>
<feature type="compositionally biased region" description="Polar residues" evidence="1">
    <location>
        <begin position="75"/>
        <end position="85"/>
    </location>
</feature>
<reference evidence="3 5" key="2">
    <citation type="journal article" date="2019" name="Appl. Microbiol. Biotechnol.">
        <title>Uncovering carbohydrate metabolism through a genotype-phenotype association study of 56 lactic acid bacteria genomes.</title>
        <authorList>
            <person name="Buron-Moles G."/>
            <person name="Chailyan A."/>
            <person name="Dolejs I."/>
            <person name="Forster J."/>
            <person name="Miks M.H."/>
        </authorList>
    </citation>
    <scope>NUCLEOTIDE SEQUENCE [LARGE SCALE GENOMIC DNA]</scope>
    <source>
        <strain evidence="3 5">DSM 10551</strain>
    </source>
</reference>